<organism evidence="3 4">
    <name type="scientific">Aspergillus clavatus (strain ATCC 1007 / CBS 513.65 / DSM 816 / NCTC 3887 / NRRL 1 / QM 1276 / 107)</name>
    <dbReference type="NCBI Taxonomy" id="344612"/>
    <lineage>
        <taxon>Eukaryota</taxon>
        <taxon>Fungi</taxon>
        <taxon>Dikarya</taxon>
        <taxon>Ascomycota</taxon>
        <taxon>Pezizomycotina</taxon>
        <taxon>Eurotiomycetes</taxon>
        <taxon>Eurotiomycetidae</taxon>
        <taxon>Eurotiales</taxon>
        <taxon>Aspergillaceae</taxon>
        <taxon>Aspergillus</taxon>
        <taxon>Aspergillus subgen. Fumigati</taxon>
    </lineage>
</organism>
<keyword evidence="4" id="KW-1185">Reference proteome</keyword>
<dbReference type="PROSITE" id="PS51154">
    <property type="entry name" value="MACRO"/>
    <property type="match status" value="1"/>
</dbReference>
<sequence length="353" mass="38999">MAHPLVPVSEIPTVSLLYKLGRLLPSSAPLEQPSRNLNNIISLIRNDITKLENVDCIVNAANQCLLGGGGVDGAIHRAAGPGLLKECRTLNGCRTGDAKITSAYNLPCKKVIHTVGPVYHYEMSKSDDGPETLLRSCYRRSLELAVENDMKSIAFAAISTGVYGYPSDEAAHAALDEVRMFLERSGNIDRLERVIFCNFEQKDEIAYEENIPLIFPPVEQDLPHNNAQPESQVKTDSESSSSAEVLAAKLPDPPTADPRLEGQPETKRKKVNSEDLESTVELQPEDYRSRSDYRSEDDWEEVDKTEGGPTERLDDEPIEIDRASAADVHSVQSSGIIERDDPQIAVNMLTKDW</sequence>
<reference evidence="3 4" key="1">
    <citation type="journal article" date="2008" name="PLoS Genet.">
        <title>Genomic islands in the pathogenic filamentous fungus Aspergillus fumigatus.</title>
        <authorList>
            <person name="Fedorova N.D."/>
            <person name="Khaldi N."/>
            <person name="Joardar V.S."/>
            <person name="Maiti R."/>
            <person name="Amedeo P."/>
            <person name="Anderson M.J."/>
            <person name="Crabtree J."/>
            <person name="Silva J.C."/>
            <person name="Badger J.H."/>
            <person name="Albarraq A."/>
            <person name="Angiuoli S."/>
            <person name="Bussey H."/>
            <person name="Bowyer P."/>
            <person name="Cotty P.J."/>
            <person name="Dyer P.S."/>
            <person name="Egan A."/>
            <person name="Galens K."/>
            <person name="Fraser-Liggett C.M."/>
            <person name="Haas B.J."/>
            <person name="Inman J.M."/>
            <person name="Kent R."/>
            <person name="Lemieux S."/>
            <person name="Malavazi I."/>
            <person name="Orvis J."/>
            <person name="Roemer T."/>
            <person name="Ronning C.M."/>
            <person name="Sundaram J.P."/>
            <person name="Sutton G."/>
            <person name="Turner G."/>
            <person name="Venter J.C."/>
            <person name="White O.R."/>
            <person name="Whitty B.R."/>
            <person name="Youngman P."/>
            <person name="Wolfe K.H."/>
            <person name="Goldman G.H."/>
            <person name="Wortman J.R."/>
            <person name="Jiang B."/>
            <person name="Denning D.W."/>
            <person name="Nierman W.C."/>
        </authorList>
    </citation>
    <scope>NUCLEOTIDE SEQUENCE [LARGE SCALE GENOMIC DNA]</scope>
    <source>
        <strain evidence="4">ATCC 1007 / CBS 513.65 / DSM 816 / NCTC 3887 / NRRL 1</strain>
    </source>
</reference>
<dbReference type="Proteomes" id="UP000006701">
    <property type="component" value="Unassembled WGS sequence"/>
</dbReference>
<name>A1CLB1_ASPCL</name>
<feature type="compositionally biased region" description="Polar residues" evidence="1">
    <location>
        <begin position="223"/>
        <end position="234"/>
    </location>
</feature>
<evidence type="ECO:0000313" key="4">
    <source>
        <dbReference type="Proteomes" id="UP000006701"/>
    </source>
</evidence>
<feature type="region of interest" description="Disordered" evidence="1">
    <location>
        <begin position="217"/>
        <end position="317"/>
    </location>
</feature>
<accession>A1CLB1</accession>
<dbReference type="SUPFAM" id="SSF52949">
    <property type="entry name" value="Macro domain-like"/>
    <property type="match status" value="1"/>
</dbReference>
<evidence type="ECO:0000313" key="3">
    <source>
        <dbReference type="EMBL" id="EAW09935.1"/>
    </source>
</evidence>
<dbReference type="EMBL" id="DS027056">
    <property type="protein sequence ID" value="EAW09935.1"/>
    <property type="molecule type" value="Genomic_DNA"/>
</dbReference>
<dbReference type="HOGENOM" id="CLU_046550_10_2_1"/>
<dbReference type="RefSeq" id="XP_001271361.1">
    <property type="nucleotide sequence ID" value="XM_001271360.1"/>
</dbReference>
<dbReference type="InterPro" id="IPR043472">
    <property type="entry name" value="Macro_dom-like"/>
</dbReference>
<dbReference type="PANTHER" id="PTHR11106:SF27">
    <property type="entry name" value="MACRO DOMAIN-CONTAINING PROTEIN"/>
    <property type="match status" value="1"/>
</dbReference>
<dbReference type="GeneID" id="4703423"/>
<evidence type="ECO:0000259" key="2">
    <source>
        <dbReference type="PROSITE" id="PS51154"/>
    </source>
</evidence>
<dbReference type="OMA" id="RTLDGCQ"/>
<dbReference type="NCBIfam" id="NF001664">
    <property type="entry name" value="PRK00431.1-6"/>
    <property type="match status" value="1"/>
</dbReference>
<gene>
    <name evidence="3" type="ORF">ACLA_041530</name>
</gene>
<dbReference type="OrthoDB" id="6077599at2759"/>
<dbReference type="PANTHER" id="PTHR11106">
    <property type="entry name" value="GANGLIOSIDE INDUCED DIFFERENTIATION ASSOCIATED PROTEIN 2-RELATED"/>
    <property type="match status" value="1"/>
</dbReference>
<dbReference type="Pfam" id="PF01661">
    <property type="entry name" value="Macro"/>
    <property type="match status" value="1"/>
</dbReference>
<dbReference type="Gene3D" id="3.40.220.10">
    <property type="entry name" value="Leucine Aminopeptidase, subunit E, domain 1"/>
    <property type="match status" value="1"/>
</dbReference>
<feature type="compositionally biased region" description="Basic and acidic residues" evidence="1">
    <location>
        <begin position="285"/>
        <end position="312"/>
    </location>
</feature>
<proteinExistence type="predicted"/>
<evidence type="ECO:0000256" key="1">
    <source>
        <dbReference type="SAM" id="MobiDB-lite"/>
    </source>
</evidence>
<dbReference type="eggNOG" id="KOG2633">
    <property type="taxonomic scope" value="Eukaryota"/>
</dbReference>
<dbReference type="KEGG" id="act:ACLA_041530"/>
<dbReference type="VEuPathDB" id="FungiDB:ACLA_041530"/>
<dbReference type="SMART" id="SM00506">
    <property type="entry name" value="A1pp"/>
    <property type="match status" value="1"/>
</dbReference>
<feature type="domain" description="Macro" evidence="2">
    <location>
        <begin position="28"/>
        <end position="215"/>
    </location>
</feature>
<dbReference type="CDD" id="cd02908">
    <property type="entry name" value="Macro_OAADPr_deacetylase"/>
    <property type="match status" value="1"/>
</dbReference>
<protein>
    <submittedName>
        <fullName evidence="3">LRP16 family protein</fullName>
    </submittedName>
</protein>
<dbReference type="AlphaFoldDB" id="A1CLB1"/>
<dbReference type="InterPro" id="IPR002589">
    <property type="entry name" value="Macro_dom"/>
</dbReference>